<dbReference type="Pfam" id="PF00078">
    <property type="entry name" value="RVT_1"/>
    <property type="match status" value="1"/>
</dbReference>
<dbReference type="AlphaFoldDB" id="A0A6P7SQ78"/>
<proteinExistence type="predicted"/>
<evidence type="ECO:0000313" key="2">
    <source>
        <dbReference type="Proteomes" id="UP000515154"/>
    </source>
</evidence>
<dbReference type="Proteomes" id="UP000515154">
    <property type="component" value="Linkage group LG9"/>
</dbReference>
<dbReference type="InterPro" id="IPR000477">
    <property type="entry name" value="RT_dom"/>
</dbReference>
<organism evidence="2 3">
    <name type="scientific">Octopus sinensis</name>
    <name type="common">East Asian common octopus</name>
    <dbReference type="NCBI Taxonomy" id="2607531"/>
    <lineage>
        <taxon>Eukaryota</taxon>
        <taxon>Metazoa</taxon>
        <taxon>Spiralia</taxon>
        <taxon>Lophotrochozoa</taxon>
        <taxon>Mollusca</taxon>
        <taxon>Cephalopoda</taxon>
        <taxon>Coleoidea</taxon>
        <taxon>Octopodiformes</taxon>
        <taxon>Octopoda</taxon>
        <taxon>Incirrata</taxon>
        <taxon>Octopodidae</taxon>
        <taxon>Octopus</taxon>
    </lineage>
</organism>
<protein>
    <submittedName>
        <fullName evidence="3">Uncharacterized protein LOC115215401</fullName>
    </submittedName>
</protein>
<sequence>MSVPQRTVIPERSLESTFLEVVISIKQISSGKAPDRDAIPPEIYKHGGQKLFTKMHDLFINVWKVGRQHPYKKKGNRIVCDNHCGISLLSIASKILARLILDRVIKHVVNNIYPESQCGSPSSRGTIDMIFSLRQVTEKVREKNQELFLIFVDLTKAFDTVNQQAL</sequence>
<dbReference type="RefSeq" id="XP_029640419.1">
    <property type="nucleotide sequence ID" value="XM_029784559.1"/>
</dbReference>
<name>A0A6P7SQ78_9MOLL</name>
<reference evidence="3" key="1">
    <citation type="submission" date="2025-08" db="UniProtKB">
        <authorList>
            <consortium name="RefSeq"/>
        </authorList>
    </citation>
    <scope>IDENTIFICATION</scope>
</reference>
<dbReference type="PANTHER" id="PTHR19446">
    <property type="entry name" value="REVERSE TRANSCRIPTASES"/>
    <property type="match status" value="1"/>
</dbReference>
<evidence type="ECO:0000313" key="3">
    <source>
        <dbReference type="RefSeq" id="XP_029640419.1"/>
    </source>
</evidence>
<evidence type="ECO:0000259" key="1">
    <source>
        <dbReference type="Pfam" id="PF00078"/>
    </source>
</evidence>
<feature type="domain" description="Reverse transcriptase" evidence="1">
    <location>
        <begin position="73"/>
        <end position="164"/>
    </location>
</feature>
<gene>
    <name evidence="3" type="primary">LOC115215401</name>
</gene>
<accession>A0A6P7SQ78</accession>
<dbReference type="KEGG" id="osn:115215401"/>
<keyword evidence="2" id="KW-1185">Reference proteome</keyword>